<dbReference type="EMBL" id="VZOK01000012">
    <property type="protein sequence ID" value="KAB0638926.1"/>
    <property type="molecule type" value="Genomic_DNA"/>
</dbReference>
<feature type="domain" description="Reverse transcriptase" evidence="2">
    <location>
        <begin position="55"/>
        <end position="294"/>
    </location>
</feature>
<keyword evidence="3" id="KW-0548">Nucleotidyltransferase</keyword>
<reference evidence="3 4" key="1">
    <citation type="submission" date="2019-09" db="EMBL/GenBank/DDBJ databases">
        <title>Draft genome sequences of 48 bacterial type strains from the CCUG.</title>
        <authorList>
            <person name="Tunovic T."/>
            <person name="Pineiro-Iglesias B."/>
            <person name="Unosson C."/>
            <person name="Inganas E."/>
            <person name="Ohlen M."/>
            <person name="Cardew S."/>
            <person name="Jensie-Markopoulos S."/>
            <person name="Salva-Serra F."/>
            <person name="Jaen-Luchoro D."/>
            <person name="Karlsson R."/>
            <person name="Svensson-Stadler L."/>
            <person name="Chun J."/>
            <person name="Moore E."/>
        </authorList>
    </citation>
    <scope>NUCLEOTIDE SEQUENCE [LARGE SCALE GENOMIC DNA]</scope>
    <source>
        <strain evidence="3 4">CCUG 65686</strain>
    </source>
</reference>
<dbReference type="Pfam" id="PF00078">
    <property type="entry name" value="RVT_1"/>
    <property type="match status" value="1"/>
</dbReference>
<keyword evidence="3" id="KW-0695">RNA-directed DNA polymerase</keyword>
<dbReference type="PROSITE" id="PS50878">
    <property type="entry name" value="RT_POL"/>
    <property type="match status" value="1"/>
</dbReference>
<dbReference type="RefSeq" id="WP_063895670.1">
    <property type="nucleotide sequence ID" value="NZ_CABVPM010000014.1"/>
</dbReference>
<keyword evidence="3" id="KW-0808">Transferase</keyword>
<accession>A0A6L3N072</accession>
<dbReference type="PANTHER" id="PTHR34047:SF8">
    <property type="entry name" value="PROTEIN YKFC"/>
    <property type="match status" value="1"/>
</dbReference>
<dbReference type="CDD" id="cd01651">
    <property type="entry name" value="RT_G2_intron"/>
    <property type="match status" value="1"/>
</dbReference>
<evidence type="ECO:0000313" key="3">
    <source>
        <dbReference type="EMBL" id="KAB0638926.1"/>
    </source>
</evidence>
<comment type="similarity">
    <text evidence="1">Belongs to the bacterial reverse transcriptase family.</text>
</comment>
<protein>
    <submittedName>
        <fullName evidence="3">RNA-directed DNA polymerase</fullName>
    </submittedName>
</protein>
<evidence type="ECO:0000259" key="2">
    <source>
        <dbReference type="PROSITE" id="PS50878"/>
    </source>
</evidence>
<dbReference type="PANTHER" id="PTHR34047">
    <property type="entry name" value="NUCLEAR INTRON MATURASE 1, MITOCHONDRIAL-RELATED"/>
    <property type="match status" value="1"/>
</dbReference>
<dbReference type="InterPro" id="IPR000477">
    <property type="entry name" value="RT_dom"/>
</dbReference>
<dbReference type="SUPFAM" id="SSF56672">
    <property type="entry name" value="DNA/RNA polymerases"/>
    <property type="match status" value="1"/>
</dbReference>
<dbReference type="InterPro" id="IPR051083">
    <property type="entry name" value="GrpII_Intron_Splice-Mob/Def"/>
</dbReference>
<evidence type="ECO:0000313" key="4">
    <source>
        <dbReference type="Proteomes" id="UP000473470"/>
    </source>
</evidence>
<dbReference type="GO" id="GO:0003964">
    <property type="term" value="F:RNA-directed DNA polymerase activity"/>
    <property type="evidence" value="ECO:0007669"/>
    <property type="project" value="UniProtKB-KW"/>
</dbReference>
<evidence type="ECO:0000256" key="1">
    <source>
        <dbReference type="ARBA" id="ARBA00034120"/>
    </source>
</evidence>
<comment type="caution">
    <text evidence="3">The sequence shown here is derived from an EMBL/GenBank/DDBJ whole genome shotgun (WGS) entry which is preliminary data.</text>
</comment>
<dbReference type="InterPro" id="IPR043502">
    <property type="entry name" value="DNA/RNA_pol_sf"/>
</dbReference>
<dbReference type="Proteomes" id="UP000473470">
    <property type="component" value="Unassembled WGS sequence"/>
</dbReference>
<gene>
    <name evidence="3" type="ORF">F7R25_10660</name>
</gene>
<sequence length="398" mass="44895">MARNAYHTALSLDALRAAWGILFKKSSPRSRNTTGVDDISINDFRADEKARLNRLARDLHRKAFQFSDLRPHLIPKSSGKDRLICVPTVQDRIVQRALLNFLSDRYADRLANKISYGFVKDRGVKKAVHDACEIRAKYGWVYKTDIASFFDSIDRLHLERALKVVIRERSLHPLLVQAIGCEISATKGSVAKRINRLGIKAGRGVRQGMPLSPFFSNIMLAGFDRVIEQRSLRAVRYADDLIFFASSRGECEDVAEFCARHLAPIGLMVPPVEPGSKSVIYEPEQAAEFLGVSLVRHQSSYRLELTQEQIDVIRDDLLKLGSVQELVARRIALPKLGNVLMLRRNGYLAAYDMCHNVEDLGRELGKLEQRVLRRIYSEGLGIDLAKLSPVARNFLGLN</sequence>
<organism evidence="3 4">
    <name type="scientific">Burkholderia stagnalis</name>
    <dbReference type="NCBI Taxonomy" id="1503054"/>
    <lineage>
        <taxon>Bacteria</taxon>
        <taxon>Pseudomonadati</taxon>
        <taxon>Pseudomonadota</taxon>
        <taxon>Betaproteobacteria</taxon>
        <taxon>Burkholderiales</taxon>
        <taxon>Burkholderiaceae</taxon>
        <taxon>Burkholderia</taxon>
        <taxon>Burkholderia cepacia complex</taxon>
    </lineage>
</organism>
<dbReference type="AlphaFoldDB" id="A0A6L3N072"/>
<name>A0A6L3N072_9BURK</name>
<proteinExistence type="inferred from homology"/>